<protein>
    <recommendedName>
        <fullName evidence="1">Transcription regulator PadR N-terminal domain-containing protein</fullName>
    </recommendedName>
</protein>
<dbReference type="PANTHER" id="PTHR33169">
    <property type="entry name" value="PADR-FAMILY TRANSCRIPTIONAL REGULATOR"/>
    <property type="match status" value="1"/>
</dbReference>
<dbReference type="PANTHER" id="PTHR33169:SF14">
    <property type="entry name" value="TRANSCRIPTIONAL REGULATOR RV3488"/>
    <property type="match status" value="1"/>
</dbReference>
<comment type="caution">
    <text evidence="2">The sequence shown here is derived from an EMBL/GenBank/DDBJ whole genome shotgun (WGS) entry which is preliminary data.</text>
</comment>
<dbReference type="Pfam" id="PF03551">
    <property type="entry name" value="PadR"/>
    <property type="match status" value="1"/>
</dbReference>
<dbReference type="PATRIC" id="fig|1544798.3.peg.1477"/>
<dbReference type="InterPro" id="IPR036388">
    <property type="entry name" value="WH-like_DNA-bd_sf"/>
</dbReference>
<reference evidence="2 3" key="1">
    <citation type="submission" date="2014-09" db="EMBL/GenBank/DDBJ databases">
        <title>Draft Genome Sequence of Draconibacterium sp. JN14CK-3.</title>
        <authorList>
            <person name="Dong C."/>
            <person name="Lai Q."/>
            <person name="Shao Z."/>
        </authorList>
    </citation>
    <scope>NUCLEOTIDE SEQUENCE [LARGE SCALE GENOMIC DNA]</scope>
    <source>
        <strain evidence="2 3">JN14CK-3</strain>
    </source>
</reference>
<sequence>MTNNKTGQDFNIRWKSQIKKGLIEYMILLFLEKKTYYGYELIDKIRELSSIEIAEGTLYPLLNRLKKDGMLTSRWHELESGIPRKYYTITNKGTEQIELMNAYFEMIDNSLLKIKNLKP</sequence>
<feature type="domain" description="Transcription regulator PadR N-terminal" evidence="1">
    <location>
        <begin position="27"/>
        <end position="98"/>
    </location>
</feature>
<dbReference type="OrthoDB" id="9791785at2"/>
<dbReference type="Gene3D" id="1.10.10.10">
    <property type="entry name" value="Winged helix-like DNA-binding domain superfamily/Winged helix DNA-binding domain"/>
    <property type="match status" value="1"/>
</dbReference>
<keyword evidence="3" id="KW-1185">Reference proteome</keyword>
<evidence type="ECO:0000259" key="1">
    <source>
        <dbReference type="Pfam" id="PF03551"/>
    </source>
</evidence>
<name>A0A0D8JE88_9BACT</name>
<organism evidence="2 3">
    <name type="scientific">Draconibacterium sediminis</name>
    <dbReference type="NCBI Taxonomy" id="1544798"/>
    <lineage>
        <taxon>Bacteria</taxon>
        <taxon>Pseudomonadati</taxon>
        <taxon>Bacteroidota</taxon>
        <taxon>Bacteroidia</taxon>
        <taxon>Marinilabiliales</taxon>
        <taxon>Prolixibacteraceae</taxon>
        <taxon>Draconibacterium</taxon>
    </lineage>
</organism>
<dbReference type="InterPro" id="IPR036390">
    <property type="entry name" value="WH_DNA-bd_sf"/>
</dbReference>
<dbReference type="AlphaFoldDB" id="A0A0D8JE88"/>
<accession>A0A0D8JE88</accession>
<gene>
    <name evidence="2" type="ORF">LH29_07365</name>
</gene>
<evidence type="ECO:0000313" key="3">
    <source>
        <dbReference type="Proteomes" id="UP000032544"/>
    </source>
</evidence>
<dbReference type="STRING" id="1544798.LH29_07365"/>
<dbReference type="SUPFAM" id="SSF46785">
    <property type="entry name" value="Winged helix' DNA-binding domain"/>
    <property type="match status" value="1"/>
</dbReference>
<evidence type="ECO:0000313" key="2">
    <source>
        <dbReference type="EMBL" id="KJF45200.1"/>
    </source>
</evidence>
<dbReference type="InterPro" id="IPR052509">
    <property type="entry name" value="Metal_resp_DNA-bind_regulator"/>
</dbReference>
<dbReference type="EMBL" id="JRHC01000001">
    <property type="protein sequence ID" value="KJF45200.1"/>
    <property type="molecule type" value="Genomic_DNA"/>
</dbReference>
<proteinExistence type="predicted"/>
<dbReference type="InterPro" id="IPR005149">
    <property type="entry name" value="Tscrpt_reg_PadR_N"/>
</dbReference>
<dbReference type="Proteomes" id="UP000032544">
    <property type="component" value="Unassembled WGS sequence"/>
</dbReference>
<dbReference type="RefSeq" id="WP_045027155.1">
    <property type="nucleotide sequence ID" value="NZ_CAJXKZ010000002.1"/>
</dbReference>